<feature type="non-terminal residue" evidence="10">
    <location>
        <position position="308"/>
    </location>
</feature>
<sequence length="308" mass="35639">YRTERRIGTGSFSTVVLGEHRRSARRVAIKVMSRRNIIEGGMREKVAREVRTMALLRHPHIVRLYEVFETPRDVLIVMEYAERGDLYEYLLVQRNQRLEEAEARWFFQQLIAGVEYCHGKSAIHRDIKVENLFLDSQRHIKIGDFGLCNTMQEGGFLRTSCGSTHYAAPELLLRRPYVGPEVDVWSCGVVLYVLLGGCYPFDDANTTTLYTKILSGTFNFPLFVPDGPRDLISRMLTVDPRARITVAEIKEHAWFRINIPPHLSMRSYYSTVLCFRMLIDMDVLARVTQLGFERQLLIMDLLNNESSE</sequence>
<dbReference type="InterPro" id="IPR000719">
    <property type="entry name" value="Prot_kinase_dom"/>
</dbReference>
<dbReference type="Proteomes" id="UP000001514">
    <property type="component" value="Unassembled WGS sequence"/>
</dbReference>
<keyword evidence="6 8" id="KW-0067">ATP-binding</keyword>
<dbReference type="Gramene" id="EFJ35495">
    <property type="protein sequence ID" value="EFJ35495"/>
    <property type="gene ID" value="SELMODRAFT_22400"/>
</dbReference>
<evidence type="ECO:0000256" key="1">
    <source>
        <dbReference type="ARBA" id="ARBA00006234"/>
    </source>
</evidence>
<dbReference type="AlphaFoldDB" id="D8QXV9"/>
<dbReference type="FunFam" id="1.10.510.10:FF:000571">
    <property type="entry name" value="Maternal embryonic leucine zipper kinase"/>
    <property type="match status" value="1"/>
</dbReference>
<evidence type="ECO:0000256" key="2">
    <source>
        <dbReference type="ARBA" id="ARBA00022527"/>
    </source>
</evidence>
<dbReference type="InParanoid" id="D8QXV9"/>
<dbReference type="KEGG" id="smo:SELMODRAFT_22400"/>
<feature type="domain" description="Protein kinase" evidence="9">
    <location>
        <begin position="1"/>
        <end position="255"/>
    </location>
</feature>
<evidence type="ECO:0000259" key="9">
    <source>
        <dbReference type="PROSITE" id="PS50011"/>
    </source>
</evidence>
<evidence type="ECO:0000313" key="10">
    <source>
        <dbReference type="EMBL" id="EFJ35495.1"/>
    </source>
</evidence>
<dbReference type="PROSITE" id="PS50011">
    <property type="entry name" value="PROTEIN_KINASE_DOM"/>
    <property type="match status" value="1"/>
</dbReference>
<gene>
    <name evidence="10" type="ORF">SELMODRAFT_22400</name>
</gene>
<dbReference type="STRING" id="88036.D8QXV9"/>
<proteinExistence type="inferred from homology"/>
<evidence type="ECO:0000313" key="11">
    <source>
        <dbReference type="Proteomes" id="UP000001514"/>
    </source>
</evidence>
<accession>D8QXV9</accession>
<comment type="similarity">
    <text evidence="1">Belongs to the protein kinase superfamily. CAMK Ser/Thr protein kinase family. SNF1 subfamily.</text>
</comment>
<dbReference type="GO" id="GO:0005524">
    <property type="term" value="F:ATP binding"/>
    <property type="evidence" value="ECO:0007669"/>
    <property type="project" value="UniProtKB-UniRule"/>
</dbReference>
<evidence type="ECO:0000256" key="3">
    <source>
        <dbReference type="ARBA" id="ARBA00022679"/>
    </source>
</evidence>
<evidence type="ECO:0000256" key="5">
    <source>
        <dbReference type="ARBA" id="ARBA00022777"/>
    </source>
</evidence>
<feature type="binding site" evidence="8">
    <location>
        <position position="30"/>
    </location>
    <ligand>
        <name>ATP</name>
        <dbReference type="ChEBI" id="CHEBI:30616"/>
    </ligand>
</feature>
<dbReference type="CDD" id="cd14003">
    <property type="entry name" value="STKc_AMPK-like"/>
    <property type="match status" value="1"/>
</dbReference>
<dbReference type="PANTHER" id="PTHR24346">
    <property type="entry name" value="MAP/MICROTUBULE AFFINITY-REGULATING KINASE"/>
    <property type="match status" value="1"/>
</dbReference>
<dbReference type="InterPro" id="IPR017441">
    <property type="entry name" value="Protein_kinase_ATP_BS"/>
</dbReference>
<dbReference type="PROSITE" id="PS00107">
    <property type="entry name" value="PROTEIN_KINASE_ATP"/>
    <property type="match status" value="1"/>
</dbReference>
<evidence type="ECO:0000256" key="4">
    <source>
        <dbReference type="ARBA" id="ARBA00022741"/>
    </source>
</evidence>
<dbReference type="SUPFAM" id="SSF56112">
    <property type="entry name" value="Protein kinase-like (PK-like)"/>
    <property type="match status" value="1"/>
</dbReference>
<dbReference type="GO" id="GO:0004674">
    <property type="term" value="F:protein serine/threonine kinase activity"/>
    <property type="evidence" value="ECO:0000318"/>
    <property type="project" value="GO_Central"/>
</dbReference>
<organism evidence="11">
    <name type="scientific">Selaginella moellendorffii</name>
    <name type="common">Spikemoss</name>
    <dbReference type="NCBI Taxonomy" id="88036"/>
    <lineage>
        <taxon>Eukaryota</taxon>
        <taxon>Viridiplantae</taxon>
        <taxon>Streptophyta</taxon>
        <taxon>Embryophyta</taxon>
        <taxon>Tracheophyta</taxon>
        <taxon>Lycopodiopsida</taxon>
        <taxon>Selaginellales</taxon>
        <taxon>Selaginellaceae</taxon>
        <taxon>Selaginella</taxon>
    </lineage>
</organism>
<comment type="function">
    <text evidence="7">CIPK serine-threonine protein kinases interact with CBL proteins. Binding of a CBL protein to the regulatory NAF domain of CIPK protein lead to the activation of the kinase in a calcium-dependent manner.</text>
</comment>
<keyword evidence="5" id="KW-0418">Kinase</keyword>
<keyword evidence="3" id="KW-0808">Transferase</keyword>
<dbReference type="Pfam" id="PF00069">
    <property type="entry name" value="Pkinase"/>
    <property type="match status" value="1"/>
</dbReference>
<keyword evidence="2" id="KW-0723">Serine/threonine-protein kinase</keyword>
<keyword evidence="4 8" id="KW-0547">Nucleotide-binding</keyword>
<keyword evidence="11" id="KW-1185">Reference proteome</keyword>
<dbReference type="SMART" id="SM00220">
    <property type="entry name" value="S_TKc"/>
    <property type="match status" value="1"/>
</dbReference>
<feature type="non-terminal residue" evidence="10">
    <location>
        <position position="1"/>
    </location>
</feature>
<evidence type="ECO:0000256" key="7">
    <source>
        <dbReference type="ARBA" id="ARBA00058225"/>
    </source>
</evidence>
<dbReference type="HOGENOM" id="CLU_000288_63_0_1"/>
<protein>
    <recommendedName>
        <fullName evidence="9">Protein kinase domain-containing protein</fullName>
    </recommendedName>
</protein>
<evidence type="ECO:0000256" key="6">
    <source>
        <dbReference type="ARBA" id="ARBA00022840"/>
    </source>
</evidence>
<evidence type="ECO:0000256" key="8">
    <source>
        <dbReference type="PROSITE-ProRule" id="PRU10141"/>
    </source>
</evidence>
<reference evidence="10 11" key="1">
    <citation type="journal article" date="2011" name="Science">
        <title>The Selaginella genome identifies genetic changes associated with the evolution of vascular plants.</title>
        <authorList>
            <person name="Banks J.A."/>
            <person name="Nishiyama T."/>
            <person name="Hasebe M."/>
            <person name="Bowman J.L."/>
            <person name="Gribskov M."/>
            <person name="dePamphilis C."/>
            <person name="Albert V.A."/>
            <person name="Aono N."/>
            <person name="Aoyama T."/>
            <person name="Ambrose B.A."/>
            <person name="Ashton N.W."/>
            <person name="Axtell M.J."/>
            <person name="Barker E."/>
            <person name="Barker M.S."/>
            <person name="Bennetzen J.L."/>
            <person name="Bonawitz N.D."/>
            <person name="Chapple C."/>
            <person name="Cheng C."/>
            <person name="Correa L.G."/>
            <person name="Dacre M."/>
            <person name="DeBarry J."/>
            <person name="Dreyer I."/>
            <person name="Elias M."/>
            <person name="Engstrom E.M."/>
            <person name="Estelle M."/>
            <person name="Feng L."/>
            <person name="Finet C."/>
            <person name="Floyd S.K."/>
            <person name="Frommer W.B."/>
            <person name="Fujita T."/>
            <person name="Gramzow L."/>
            <person name="Gutensohn M."/>
            <person name="Harholt J."/>
            <person name="Hattori M."/>
            <person name="Heyl A."/>
            <person name="Hirai T."/>
            <person name="Hiwatashi Y."/>
            <person name="Ishikawa M."/>
            <person name="Iwata M."/>
            <person name="Karol K.G."/>
            <person name="Koehler B."/>
            <person name="Kolukisaoglu U."/>
            <person name="Kubo M."/>
            <person name="Kurata T."/>
            <person name="Lalonde S."/>
            <person name="Li K."/>
            <person name="Li Y."/>
            <person name="Litt A."/>
            <person name="Lyons E."/>
            <person name="Manning G."/>
            <person name="Maruyama T."/>
            <person name="Michael T.P."/>
            <person name="Mikami K."/>
            <person name="Miyazaki S."/>
            <person name="Morinaga S."/>
            <person name="Murata T."/>
            <person name="Mueller-Roeber B."/>
            <person name="Nelson D.R."/>
            <person name="Obara M."/>
            <person name="Oguri Y."/>
            <person name="Olmstead R.G."/>
            <person name="Onodera N."/>
            <person name="Petersen B.L."/>
            <person name="Pils B."/>
            <person name="Prigge M."/>
            <person name="Rensing S.A."/>
            <person name="Riano-Pachon D.M."/>
            <person name="Roberts A.W."/>
            <person name="Sato Y."/>
            <person name="Scheller H.V."/>
            <person name="Schulz B."/>
            <person name="Schulz C."/>
            <person name="Shakirov E.V."/>
            <person name="Shibagaki N."/>
            <person name="Shinohara N."/>
            <person name="Shippen D.E."/>
            <person name="Soerensen I."/>
            <person name="Sotooka R."/>
            <person name="Sugimoto N."/>
            <person name="Sugita M."/>
            <person name="Sumikawa N."/>
            <person name="Tanurdzic M."/>
            <person name="Theissen G."/>
            <person name="Ulvskov P."/>
            <person name="Wakazuki S."/>
            <person name="Weng J.K."/>
            <person name="Willats W.W."/>
            <person name="Wipf D."/>
            <person name="Wolf P.G."/>
            <person name="Yang L."/>
            <person name="Zimmer A.D."/>
            <person name="Zhu Q."/>
            <person name="Mitros T."/>
            <person name="Hellsten U."/>
            <person name="Loque D."/>
            <person name="Otillar R."/>
            <person name="Salamov A."/>
            <person name="Schmutz J."/>
            <person name="Shapiro H."/>
            <person name="Lindquist E."/>
            <person name="Lucas S."/>
            <person name="Rokhsar D."/>
            <person name="Grigoriev I.V."/>
        </authorList>
    </citation>
    <scope>NUCLEOTIDE SEQUENCE [LARGE SCALE GENOMIC DNA]</scope>
</reference>
<dbReference type="Gene3D" id="1.10.510.10">
    <property type="entry name" value="Transferase(Phosphotransferase) domain 1"/>
    <property type="match status" value="1"/>
</dbReference>
<dbReference type="PANTHER" id="PTHR24346:SF82">
    <property type="entry name" value="KP78A-RELATED"/>
    <property type="match status" value="1"/>
</dbReference>
<dbReference type="InterPro" id="IPR011009">
    <property type="entry name" value="Kinase-like_dom_sf"/>
</dbReference>
<dbReference type="FunFam" id="3.30.200.20:FF:000042">
    <property type="entry name" value="Aurora kinase A"/>
    <property type="match status" value="1"/>
</dbReference>
<dbReference type="OMA" id="EHEARWF"/>
<dbReference type="eggNOG" id="KOG0583">
    <property type="taxonomic scope" value="Eukaryota"/>
</dbReference>
<name>D8QXV9_SELML</name>
<dbReference type="EMBL" id="GL377568">
    <property type="protein sequence ID" value="EFJ35495.1"/>
    <property type="molecule type" value="Genomic_DNA"/>
</dbReference>